<dbReference type="Proteomes" id="UP000187203">
    <property type="component" value="Unassembled WGS sequence"/>
</dbReference>
<proteinExistence type="predicted"/>
<keyword evidence="2" id="KW-1185">Reference proteome</keyword>
<name>A0A1R3L2E2_9ROSI</name>
<organism evidence="1 2">
    <name type="scientific">Corchorus olitorius</name>
    <dbReference type="NCBI Taxonomy" id="93759"/>
    <lineage>
        <taxon>Eukaryota</taxon>
        <taxon>Viridiplantae</taxon>
        <taxon>Streptophyta</taxon>
        <taxon>Embryophyta</taxon>
        <taxon>Tracheophyta</taxon>
        <taxon>Spermatophyta</taxon>
        <taxon>Magnoliopsida</taxon>
        <taxon>eudicotyledons</taxon>
        <taxon>Gunneridae</taxon>
        <taxon>Pentapetalae</taxon>
        <taxon>rosids</taxon>
        <taxon>malvids</taxon>
        <taxon>Malvales</taxon>
        <taxon>Malvaceae</taxon>
        <taxon>Grewioideae</taxon>
        <taxon>Apeibeae</taxon>
        <taxon>Corchorus</taxon>
    </lineage>
</organism>
<evidence type="ECO:0000313" key="2">
    <source>
        <dbReference type="Proteomes" id="UP000187203"/>
    </source>
</evidence>
<comment type="caution">
    <text evidence="1">The sequence shown here is derived from an EMBL/GenBank/DDBJ whole genome shotgun (WGS) entry which is preliminary data.</text>
</comment>
<protein>
    <submittedName>
        <fullName evidence="1">Uncharacterized protein</fullName>
    </submittedName>
</protein>
<reference evidence="2" key="1">
    <citation type="submission" date="2013-09" db="EMBL/GenBank/DDBJ databases">
        <title>Corchorus olitorius genome sequencing.</title>
        <authorList>
            <person name="Alam M."/>
            <person name="Haque M.S."/>
            <person name="Islam M.S."/>
            <person name="Emdad E.M."/>
            <person name="Islam M.M."/>
            <person name="Ahmed B."/>
            <person name="Halim A."/>
            <person name="Hossen Q.M.M."/>
            <person name="Hossain M.Z."/>
            <person name="Ahmed R."/>
            <person name="Khan M.M."/>
            <person name="Islam R."/>
            <person name="Rashid M.M."/>
            <person name="Khan S.A."/>
            <person name="Rahman M.S."/>
            <person name="Alam M."/>
            <person name="Yahiya A.S."/>
            <person name="Khan M.S."/>
            <person name="Azam M.S."/>
            <person name="Haque T."/>
            <person name="Lashkar M.Z.H."/>
            <person name="Akhand A.I."/>
            <person name="Morshed G."/>
            <person name="Roy S."/>
            <person name="Uddin K.S."/>
            <person name="Rabeya T."/>
            <person name="Hossain A.S."/>
            <person name="Chowdhury A."/>
            <person name="Snigdha A.R."/>
            <person name="Mortoza M.S."/>
            <person name="Matin S.A."/>
            <person name="Hoque S.M.E."/>
            <person name="Islam M.K."/>
            <person name="Roy D.K."/>
            <person name="Haider R."/>
            <person name="Moosa M.M."/>
            <person name="Elias S.M."/>
            <person name="Hasan A.M."/>
            <person name="Jahan S."/>
            <person name="Shafiuddin M."/>
            <person name="Mahmood N."/>
            <person name="Shommy N.S."/>
        </authorList>
    </citation>
    <scope>NUCLEOTIDE SEQUENCE [LARGE SCALE GENOMIC DNA]</scope>
    <source>
        <strain evidence="2">cv. O-4</strain>
    </source>
</reference>
<dbReference type="EMBL" id="AWUE01003996">
    <property type="protein sequence ID" value="OMP13533.1"/>
    <property type="molecule type" value="Genomic_DNA"/>
</dbReference>
<sequence>MSVHVGRVIKVDDTTKVEGVVPASSGPSVLLCKLIYWKRSMSSSVRKAPLPYTLTCRVPIIRKVPGAR</sequence>
<accession>A0A1R3L2E2</accession>
<evidence type="ECO:0000313" key="1">
    <source>
        <dbReference type="EMBL" id="OMP13533.1"/>
    </source>
</evidence>
<gene>
    <name evidence="1" type="ORF">COLO4_01473</name>
</gene>
<dbReference type="AlphaFoldDB" id="A0A1R3L2E2"/>